<protein>
    <recommendedName>
        <fullName evidence="4">YbjQ family protein</fullName>
    </recommendedName>
</protein>
<reference evidence="2 3" key="1">
    <citation type="submission" date="2018-01" db="EMBL/GenBank/DDBJ databases">
        <title>Complete genome sequence of Flavivirga eckloniae ECD14 isolated from seaweed Ecklonia cava.</title>
        <authorList>
            <person name="Lee J.H."/>
            <person name="Baik K.S."/>
            <person name="Seong C.N."/>
        </authorList>
    </citation>
    <scope>NUCLEOTIDE SEQUENCE [LARGE SCALE GENOMIC DNA]</scope>
    <source>
        <strain evidence="2 3">ECD14</strain>
    </source>
</reference>
<dbReference type="Proteomes" id="UP000235826">
    <property type="component" value="Chromosome"/>
</dbReference>
<gene>
    <name evidence="2" type="ORF">C1H87_12135</name>
</gene>
<name>A0A2K9PS66_9FLAO</name>
<dbReference type="PANTHER" id="PTHR34068">
    <property type="entry name" value="UPF0145 PROTEIN YBJQ"/>
    <property type="match status" value="1"/>
</dbReference>
<dbReference type="RefSeq" id="WP_102756072.1">
    <property type="nucleotide sequence ID" value="NZ_CP025791.1"/>
</dbReference>
<dbReference type="AlphaFoldDB" id="A0A2K9PS66"/>
<dbReference type="OrthoDB" id="9796448at2"/>
<organism evidence="2 3">
    <name type="scientific">Flavivirga eckloniae</name>
    <dbReference type="NCBI Taxonomy" id="1803846"/>
    <lineage>
        <taxon>Bacteria</taxon>
        <taxon>Pseudomonadati</taxon>
        <taxon>Bacteroidota</taxon>
        <taxon>Flavobacteriia</taxon>
        <taxon>Flavobacteriales</taxon>
        <taxon>Flavobacteriaceae</taxon>
        <taxon>Flavivirga</taxon>
    </lineage>
</organism>
<dbReference type="PANTHER" id="PTHR34068:SF1">
    <property type="entry name" value="UPF0145 PROTEIN YBJQ"/>
    <property type="match status" value="1"/>
</dbReference>
<evidence type="ECO:0000313" key="2">
    <source>
        <dbReference type="EMBL" id="AUP79417.1"/>
    </source>
</evidence>
<dbReference type="Pfam" id="PF01906">
    <property type="entry name" value="YbjQ_1"/>
    <property type="match status" value="1"/>
</dbReference>
<dbReference type="EMBL" id="CP025791">
    <property type="protein sequence ID" value="AUP79417.1"/>
    <property type="molecule type" value="Genomic_DNA"/>
</dbReference>
<dbReference type="Gene3D" id="3.30.110.70">
    <property type="entry name" value="Hypothetical protein apc22750. Chain B"/>
    <property type="match status" value="1"/>
</dbReference>
<dbReference type="InterPro" id="IPR035439">
    <property type="entry name" value="UPF0145_dom_sf"/>
</dbReference>
<dbReference type="SUPFAM" id="SSF117782">
    <property type="entry name" value="YbjQ-like"/>
    <property type="match status" value="1"/>
</dbReference>
<proteinExistence type="inferred from homology"/>
<evidence type="ECO:0000256" key="1">
    <source>
        <dbReference type="ARBA" id="ARBA00010751"/>
    </source>
</evidence>
<keyword evidence="3" id="KW-1185">Reference proteome</keyword>
<dbReference type="KEGG" id="fek:C1H87_12135"/>
<sequence>MILTTTHSIEGHTIQDYLGIVTGVNTSMPKTTFSFNMTKYYRSYEKKVNETKEEAFQKLKENAINLKANAIVGIIVDIETNPTTGLIIVSITGTAVKII</sequence>
<evidence type="ECO:0008006" key="4">
    <source>
        <dbReference type="Google" id="ProtNLM"/>
    </source>
</evidence>
<evidence type="ECO:0000313" key="3">
    <source>
        <dbReference type="Proteomes" id="UP000235826"/>
    </source>
</evidence>
<dbReference type="InterPro" id="IPR002765">
    <property type="entry name" value="UPF0145_YbjQ-like"/>
</dbReference>
<accession>A0A2K9PS66</accession>
<comment type="similarity">
    <text evidence="1">Belongs to the UPF0145 family.</text>
</comment>